<dbReference type="EMBL" id="CP074371">
    <property type="protein sequence ID" value="QVI23679.1"/>
    <property type="molecule type" value="Genomic_DNA"/>
</dbReference>
<evidence type="ECO:0000313" key="3">
    <source>
        <dbReference type="Proteomes" id="UP000683310"/>
    </source>
</evidence>
<keyword evidence="3" id="KW-1185">Reference proteome</keyword>
<gene>
    <name evidence="2" type="ORF">KHQ06_13025</name>
</gene>
<reference evidence="2 3" key="1">
    <citation type="submission" date="2021-04" db="EMBL/GenBank/DDBJ databases">
        <title>Nocardia tengchongensis.</title>
        <authorList>
            <person name="Zhuang k."/>
            <person name="Ran Y."/>
            <person name="Li W."/>
        </authorList>
    </citation>
    <scope>NUCLEOTIDE SEQUENCE [LARGE SCALE GENOMIC DNA]</scope>
    <source>
        <strain evidence="2 3">CFH S0057</strain>
    </source>
</reference>
<organism evidence="2 3">
    <name type="scientific">Nocardia tengchongensis</name>
    <dbReference type="NCBI Taxonomy" id="2055889"/>
    <lineage>
        <taxon>Bacteria</taxon>
        <taxon>Bacillati</taxon>
        <taxon>Actinomycetota</taxon>
        <taxon>Actinomycetes</taxon>
        <taxon>Mycobacteriales</taxon>
        <taxon>Nocardiaceae</taxon>
        <taxon>Nocardia</taxon>
    </lineage>
</organism>
<feature type="compositionally biased region" description="Low complexity" evidence="1">
    <location>
        <begin position="1"/>
        <end position="20"/>
    </location>
</feature>
<accession>A0ABX8CXW8</accession>
<protein>
    <submittedName>
        <fullName evidence="2">Uncharacterized protein</fullName>
    </submittedName>
</protein>
<dbReference type="Proteomes" id="UP000683310">
    <property type="component" value="Chromosome"/>
</dbReference>
<feature type="region of interest" description="Disordered" evidence="1">
    <location>
        <begin position="1"/>
        <end position="45"/>
    </location>
</feature>
<sequence>MTMVTATAAPVPVPVAQQVPSFPDPGAPGGGAQPKKDEKADKAEKLGGGIVSKMIDSMADTLKCALNIGFPTVKCS</sequence>
<feature type="compositionally biased region" description="Basic and acidic residues" evidence="1">
    <location>
        <begin position="34"/>
        <end position="45"/>
    </location>
</feature>
<proteinExistence type="predicted"/>
<evidence type="ECO:0000313" key="2">
    <source>
        <dbReference type="EMBL" id="QVI23679.1"/>
    </source>
</evidence>
<evidence type="ECO:0000256" key="1">
    <source>
        <dbReference type="SAM" id="MobiDB-lite"/>
    </source>
</evidence>
<name>A0ABX8CXW8_9NOCA</name>